<dbReference type="Proteomes" id="UP001212097">
    <property type="component" value="Chromosome"/>
</dbReference>
<sequence>MMVADHTSGTDGTWARYQWEGSSRGWVKMSPSGAVAHFGKHGVKPGNRRVQGDMTTPAGTYGFVTAFGSGNPGTKMPYRTIDSCSWWIGDPAASDYNRWRQDCRSLSRSDNEHLADYVHRQYIQGAALDFNYYSPVRRGHGSGSAIFLHYATNYTAGCVGLESLSELKATLRWMDPAQNPRIVIKA</sequence>
<evidence type="ECO:0000259" key="1">
    <source>
        <dbReference type="Pfam" id="PF03734"/>
    </source>
</evidence>
<dbReference type="InterPro" id="IPR005490">
    <property type="entry name" value="LD_TPept_cat_dom"/>
</dbReference>
<keyword evidence="3" id="KW-1185">Reference proteome</keyword>
<name>A0ABY7QVI6_9ACTN</name>
<protein>
    <recommendedName>
        <fullName evidence="1">L,D-TPase catalytic domain-containing protein</fullName>
    </recommendedName>
</protein>
<proteinExistence type="predicted"/>
<gene>
    <name evidence="2" type="ORF">O6R08_05830</name>
</gene>
<dbReference type="RefSeq" id="WP_271417299.1">
    <property type="nucleotide sequence ID" value="NZ_CP115668.1"/>
</dbReference>
<organism evidence="2 3">
    <name type="scientific">Cutibacterium equinum</name>
    <dbReference type="NCBI Taxonomy" id="3016342"/>
    <lineage>
        <taxon>Bacteria</taxon>
        <taxon>Bacillati</taxon>
        <taxon>Actinomycetota</taxon>
        <taxon>Actinomycetes</taxon>
        <taxon>Propionibacteriales</taxon>
        <taxon>Propionibacteriaceae</taxon>
        <taxon>Cutibacterium</taxon>
    </lineage>
</organism>
<reference evidence="2 3" key="1">
    <citation type="submission" date="2023-06" db="EMBL/GenBank/DDBJ databases">
        <title>The Gram-positive Non-spore-bearing Anaerobic Bacilli of Human Feces.</title>
        <authorList>
            <person name="Eggerth A.H."/>
        </authorList>
    </citation>
    <scope>NUCLEOTIDE SEQUENCE [LARGE SCALE GENOMIC DNA]</scope>
    <source>
        <strain evidence="2 3">CBA3108</strain>
    </source>
</reference>
<accession>A0ABY7QVI6</accession>
<dbReference type="EMBL" id="CP115668">
    <property type="protein sequence ID" value="WCC79093.1"/>
    <property type="molecule type" value="Genomic_DNA"/>
</dbReference>
<dbReference type="Pfam" id="PF03734">
    <property type="entry name" value="YkuD"/>
    <property type="match status" value="1"/>
</dbReference>
<feature type="domain" description="L,D-TPase catalytic" evidence="1">
    <location>
        <begin position="48"/>
        <end position="176"/>
    </location>
</feature>
<dbReference type="PANTHER" id="PTHR38589">
    <property type="entry name" value="BLR0621 PROTEIN"/>
    <property type="match status" value="1"/>
</dbReference>
<evidence type="ECO:0000313" key="2">
    <source>
        <dbReference type="EMBL" id="WCC79093.1"/>
    </source>
</evidence>
<dbReference type="PANTHER" id="PTHR38589:SF1">
    <property type="entry name" value="BLR0621 PROTEIN"/>
    <property type="match status" value="1"/>
</dbReference>
<evidence type="ECO:0000313" key="3">
    <source>
        <dbReference type="Proteomes" id="UP001212097"/>
    </source>
</evidence>